<accession>A0A915JWF2</accession>
<evidence type="ECO:0000313" key="1">
    <source>
        <dbReference type="Proteomes" id="UP000887565"/>
    </source>
</evidence>
<evidence type="ECO:0000313" key="2">
    <source>
        <dbReference type="WBParaSite" id="nRc.2.0.1.t30755-RA"/>
    </source>
</evidence>
<protein>
    <submittedName>
        <fullName evidence="2">Uncharacterized protein</fullName>
    </submittedName>
</protein>
<dbReference type="WBParaSite" id="nRc.2.0.1.t30755-RA">
    <property type="protein sequence ID" value="nRc.2.0.1.t30755-RA"/>
    <property type="gene ID" value="nRc.2.0.1.g30755"/>
</dbReference>
<reference evidence="2" key="1">
    <citation type="submission" date="2022-11" db="UniProtKB">
        <authorList>
            <consortium name="WormBaseParasite"/>
        </authorList>
    </citation>
    <scope>IDENTIFICATION</scope>
</reference>
<organism evidence="1 2">
    <name type="scientific">Romanomermis culicivorax</name>
    <name type="common">Nematode worm</name>
    <dbReference type="NCBI Taxonomy" id="13658"/>
    <lineage>
        <taxon>Eukaryota</taxon>
        <taxon>Metazoa</taxon>
        <taxon>Ecdysozoa</taxon>
        <taxon>Nematoda</taxon>
        <taxon>Enoplea</taxon>
        <taxon>Dorylaimia</taxon>
        <taxon>Mermithida</taxon>
        <taxon>Mermithoidea</taxon>
        <taxon>Mermithidae</taxon>
        <taxon>Romanomermis</taxon>
    </lineage>
</organism>
<dbReference type="Proteomes" id="UP000887565">
    <property type="component" value="Unplaced"/>
</dbReference>
<dbReference type="AlphaFoldDB" id="A0A915JWF2"/>
<proteinExistence type="predicted"/>
<keyword evidence="1" id="KW-1185">Reference proteome</keyword>
<name>A0A915JWF2_ROMCU</name>
<sequence>MESLSPPKSSISVPNDCHQGPIALKEVRARAQDNLDQKGDWLLDYQLEFARLIEEQNEEYLRSNHP</sequence>